<dbReference type="InterPro" id="IPR011990">
    <property type="entry name" value="TPR-like_helical_dom_sf"/>
</dbReference>
<accession>A0A6H9UQU5</accession>
<sequence length="724" mass="78341">MFFAELRRVGILKRDRLGGRPTDNALSKLPQPPVSRDTVGAWLRGERFPQQVEPLLAVVGEIRAEAVRRGLLDTPANGESGGSVAELLAEDRWRGAWKAEQQRRTRSNQEGAERRQARKALEDEERRGRQAALADRPRPVRFWTSKRLGVHPAIPGHPTAPGGPDFVLPAYVRRPHDDLLYTRLASAVTDCASLLVVVCGASCTGKTRTSMEALKAVPDDFQLLFPTDADSLLAMLATDALGPGTVLWLNEAQHYLDGHAGEAAAAALLRRLDADGPFIALATLWPDHDKTLTTAPMSKDDPDPHRQARMLLAQAHYVHVPASFADHMDTVHEAADQDASLAAALEAGGTDITQILAAGPDLVAHYDHPDGPHGVHGKALISVAMDAHRLGITGPLPLDFLHDAAPGYLTSSERATAGPDTWFAPALTHARTLVRHIISPLQDVPRSSGMGALPGMVTLADYLQQHGRRTRQRLCPPATFWNAATHHLTKTDGLIRLAQAAESRHRLRHAAHLYCAAVESGDSLALTLLTHMRKKAGDLEGAERLLRSAADAGNCQAMMMLATNGQMAVGEKEAARLWRAAARAGNPRAMAHVAERQEKAGAKRRAAWLWRAAANAGHSPALAHLARLREYAGDLEEAARLYRAAVDAGNPIILEDLARLRENAGDQEGAARLYREYRTIDGNPSSTVGGHAGRVGRGSVQVRDVVPLQGRPKAWANELVMVLL</sequence>
<dbReference type="AlphaFoldDB" id="A0A6H9UQU5"/>
<name>A0A6H9UQU5_9ACTN</name>
<organism evidence="2 3">
    <name type="scientific">Streptomyces luteolifulvus</name>
    <dbReference type="NCBI Taxonomy" id="2615112"/>
    <lineage>
        <taxon>Bacteria</taxon>
        <taxon>Bacillati</taxon>
        <taxon>Actinomycetota</taxon>
        <taxon>Actinomycetes</taxon>
        <taxon>Kitasatosporales</taxon>
        <taxon>Streptomycetaceae</taxon>
        <taxon>Streptomyces</taxon>
    </lineage>
</organism>
<proteinExistence type="predicted"/>
<evidence type="ECO:0000256" key="1">
    <source>
        <dbReference type="SAM" id="MobiDB-lite"/>
    </source>
</evidence>
<dbReference type="SUPFAM" id="SSF81901">
    <property type="entry name" value="HCP-like"/>
    <property type="match status" value="1"/>
</dbReference>
<gene>
    <name evidence="2" type="ORF">F7R91_33420</name>
</gene>
<dbReference type="RefSeq" id="WP_150955683.1">
    <property type="nucleotide sequence ID" value="NZ_VZRB01000034.1"/>
</dbReference>
<dbReference type="EMBL" id="VZRB01000034">
    <property type="protein sequence ID" value="KAB1141117.1"/>
    <property type="molecule type" value="Genomic_DNA"/>
</dbReference>
<evidence type="ECO:0000313" key="2">
    <source>
        <dbReference type="EMBL" id="KAB1141117.1"/>
    </source>
</evidence>
<evidence type="ECO:0000313" key="3">
    <source>
        <dbReference type="Proteomes" id="UP000442707"/>
    </source>
</evidence>
<dbReference type="Proteomes" id="UP000442707">
    <property type="component" value="Unassembled WGS sequence"/>
</dbReference>
<reference evidence="2 3" key="1">
    <citation type="submission" date="2019-09" db="EMBL/GenBank/DDBJ databases">
        <title>Screening of Novel Bioactive Compounds from Soil-Associated.</title>
        <authorList>
            <person name="Zhao S."/>
        </authorList>
    </citation>
    <scope>NUCLEOTIDE SEQUENCE [LARGE SCALE GENOMIC DNA]</scope>
    <source>
        <strain evidence="2 3">HIT-DPA4</strain>
    </source>
</reference>
<feature type="compositionally biased region" description="Basic and acidic residues" evidence="1">
    <location>
        <begin position="111"/>
        <end position="128"/>
    </location>
</feature>
<dbReference type="Gene3D" id="1.25.40.10">
    <property type="entry name" value="Tetratricopeptide repeat domain"/>
    <property type="match status" value="1"/>
</dbReference>
<protein>
    <submittedName>
        <fullName evidence="2">Sel1 repeat family protein</fullName>
    </submittedName>
</protein>
<comment type="caution">
    <text evidence="2">The sequence shown here is derived from an EMBL/GenBank/DDBJ whole genome shotgun (WGS) entry which is preliminary data.</text>
</comment>
<keyword evidence="3" id="KW-1185">Reference proteome</keyword>
<feature type="region of interest" description="Disordered" evidence="1">
    <location>
        <begin position="98"/>
        <end position="135"/>
    </location>
</feature>